<dbReference type="Proteomes" id="UP000625316">
    <property type="component" value="Unassembled WGS sequence"/>
</dbReference>
<comment type="caution">
    <text evidence="2">The sequence shown here is derived from an EMBL/GenBank/DDBJ whole genome shotgun (WGS) entry which is preliminary data.</text>
</comment>
<evidence type="ECO:0000313" key="2">
    <source>
        <dbReference type="EMBL" id="MBE9033110.1"/>
    </source>
</evidence>
<feature type="signal peptide" evidence="1">
    <location>
        <begin position="1"/>
        <end position="24"/>
    </location>
</feature>
<evidence type="ECO:0000313" key="3">
    <source>
        <dbReference type="Proteomes" id="UP000625316"/>
    </source>
</evidence>
<proteinExistence type="predicted"/>
<dbReference type="RefSeq" id="WP_264327921.1">
    <property type="nucleotide sequence ID" value="NZ_JADEXQ010000152.1"/>
</dbReference>
<feature type="chain" id="PRO_5037887423" evidence="1">
    <location>
        <begin position="25"/>
        <end position="118"/>
    </location>
</feature>
<sequence>MLKLLISPLVALGLIVLAPVAAVANPASVMPATAAGESSSVYRREKIEGEVQQVEGSTIVLALADGQTRRVPLPDAENGNFDFLIGKRIVLTQIVCEKPLPVVETLPVKKTVIIPQLW</sequence>
<reference evidence="2" key="1">
    <citation type="submission" date="2020-10" db="EMBL/GenBank/DDBJ databases">
        <authorList>
            <person name="Castelo-Branco R."/>
            <person name="Eusebio N."/>
            <person name="Adriana R."/>
            <person name="Vieira A."/>
            <person name="Brugerolle De Fraissinette N."/>
            <person name="Rezende De Castro R."/>
            <person name="Schneider M.P."/>
            <person name="Vasconcelos V."/>
            <person name="Leao P.N."/>
        </authorList>
    </citation>
    <scope>NUCLEOTIDE SEQUENCE</scope>
    <source>
        <strain evidence="2">LEGE 11480</strain>
    </source>
</reference>
<keyword evidence="1" id="KW-0732">Signal</keyword>
<keyword evidence="3" id="KW-1185">Reference proteome</keyword>
<dbReference type="EMBL" id="JADEXQ010000152">
    <property type="protein sequence ID" value="MBE9033110.1"/>
    <property type="molecule type" value="Genomic_DNA"/>
</dbReference>
<evidence type="ECO:0000256" key="1">
    <source>
        <dbReference type="SAM" id="SignalP"/>
    </source>
</evidence>
<gene>
    <name evidence="2" type="ORF">IQ266_25565</name>
</gene>
<name>A0A928Z7E6_9CYAN</name>
<organism evidence="2 3">
    <name type="scientific">Romeriopsis navalis LEGE 11480</name>
    <dbReference type="NCBI Taxonomy" id="2777977"/>
    <lineage>
        <taxon>Bacteria</taxon>
        <taxon>Bacillati</taxon>
        <taxon>Cyanobacteriota</taxon>
        <taxon>Cyanophyceae</taxon>
        <taxon>Leptolyngbyales</taxon>
        <taxon>Leptolyngbyaceae</taxon>
        <taxon>Romeriopsis</taxon>
        <taxon>Romeriopsis navalis</taxon>
    </lineage>
</organism>
<protein>
    <submittedName>
        <fullName evidence="2">Uncharacterized protein</fullName>
    </submittedName>
</protein>
<accession>A0A928Z7E6</accession>
<dbReference type="AlphaFoldDB" id="A0A928Z7E6"/>